<comment type="caution">
    <text evidence="1">The sequence shown here is derived from an EMBL/GenBank/DDBJ whole genome shotgun (WGS) entry which is preliminary data.</text>
</comment>
<reference evidence="1" key="1">
    <citation type="submission" date="2019-05" db="EMBL/GenBank/DDBJ databases">
        <title>Annotation for the trematode Paragonimus heterotremus.</title>
        <authorList>
            <person name="Choi Y.-J."/>
        </authorList>
    </citation>
    <scope>NUCLEOTIDE SEQUENCE</scope>
    <source>
        <strain evidence="1">LC</strain>
    </source>
</reference>
<dbReference type="Proteomes" id="UP000748531">
    <property type="component" value="Unassembled WGS sequence"/>
</dbReference>
<name>A0A8J4SP63_9TREM</name>
<gene>
    <name evidence="1" type="ORF">PHET_05480</name>
</gene>
<protein>
    <submittedName>
        <fullName evidence="1">Uncharacterized protein</fullName>
    </submittedName>
</protein>
<dbReference type="AlphaFoldDB" id="A0A8J4SP63"/>
<dbReference type="EMBL" id="LUCH01002885">
    <property type="protein sequence ID" value="KAF5400832.1"/>
    <property type="molecule type" value="Genomic_DNA"/>
</dbReference>
<sequence>MHHFDMLPSNVTKQLGLWCFLFRSSRHFDLNIVPMMKDSHSGRRKGDRSEILIPRKFNHSLYTQTMCIVALHF</sequence>
<evidence type="ECO:0000313" key="1">
    <source>
        <dbReference type="EMBL" id="KAF5400832.1"/>
    </source>
</evidence>
<accession>A0A8J4SP63</accession>
<proteinExistence type="predicted"/>
<keyword evidence="2" id="KW-1185">Reference proteome</keyword>
<evidence type="ECO:0000313" key="2">
    <source>
        <dbReference type="Proteomes" id="UP000748531"/>
    </source>
</evidence>
<organism evidence="1 2">
    <name type="scientific">Paragonimus heterotremus</name>
    <dbReference type="NCBI Taxonomy" id="100268"/>
    <lineage>
        <taxon>Eukaryota</taxon>
        <taxon>Metazoa</taxon>
        <taxon>Spiralia</taxon>
        <taxon>Lophotrochozoa</taxon>
        <taxon>Platyhelminthes</taxon>
        <taxon>Trematoda</taxon>
        <taxon>Digenea</taxon>
        <taxon>Plagiorchiida</taxon>
        <taxon>Troglotremata</taxon>
        <taxon>Troglotrematidae</taxon>
        <taxon>Paragonimus</taxon>
    </lineage>
</organism>